<keyword evidence="2" id="KW-1185">Reference proteome</keyword>
<reference evidence="1" key="1">
    <citation type="submission" date="2021-04" db="EMBL/GenBank/DDBJ databases">
        <title>Pseudonocardia sp. nov., isolated from sandy soil of mangrove forest.</title>
        <authorList>
            <person name="Zan Z."/>
            <person name="Huang R."/>
            <person name="Liu W."/>
        </authorList>
    </citation>
    <scope>NUCLEOTIDE SEQUENCE</scope>
    <source>
        <strain evidence="1">S2-4</strain>
    </source>
</reference>
<evidence type="ECO:0000313" key="2">
    <source>
        <dbReference type="Proteomes" id="UP001165283"/>
    </source>
</evidence>
<sequence length="56" mass="5638">MADTGTDDEQLLEFAQDSLSGGSVAQVQADPLVQGVHLGPGSRTAEEAAIVLGEGV</sequence>
<evidence type="ECO:0000313" key="1">
    <source>
        <dbReference type="EMBL" id="MCO1654134.1"/>
    </source>
</evidence>
<proteinExistence type="predicted"/>
<protein>
    <submittedName>
        <fullName evidence="1">Uncharacterized protein</fullName>
    </submittedName>
</protein>
<accession>A0ABT0ZTY2</accession>
<dbReference type="RefSeq" id="WP_252435740.1">
    <property type="nucleotide sequence ID" value="NZ_JAGSOV010000009.1"/>
</dbReference>
<name>A0ABT0ZTY2_9PSEU</name>
<dbReference type="EMBL" id="JAGSOV010000009">
    <property type="protein sequence ID" value="MCO1654134.1"/>
    <property type="molecule type" value="Genomic_DNA"/>
</dbReference>
<comment type="caution">
    <text evidence="1">The sequence shown here is derived from an EMBL/GenBank/DDBJ whole genome shotgun (WGS) entry which is preliminary data.</text>
</comment>
<dbReference type="Proteomes" id="UP001165283">
    <property type="component" value="Unassembled WGS sequence"/>
</dbReference>
<gene>
    <name evidence="1" type="ORF">KDL28_03600</name>
</gene>
<organism evidence="1 2">
    <name type="scientific">Pseudonocardia humida</name>
    <dbReference type="NCBI Taxonomy" id="2800819"/>
    <lineage>
        <taxon>Bacteria</taxon>
        <taxon>Bacillati</taxon>
        <taxon>Actinomycetota</taxon>
        <taxon>Actinomycetes</taxon>
        <taxon>Pseudonocardiales</taxon>
        <taxon>Pseudonocardiaceae</taxon>
        <taxon>Pseudonocardia</taxon>
    </lineage>
</organism>